<protein>
    <submittedName>
        <fullName evidence="1">Uncharacterized protein</fullName>
    </submittedName>
</protein>
<dbReference type="AlphaFoldDB" id="B6G1C6"/>
<dbReference type="STRING" id="500633.CLOHIR_01932"/>
<evidence type="ECO:0000313" key="1">
    <source>
        <dbReference type="EMBL" id="EEA84392.1"/>
    </source>
</evidence>
<dbReference type="OrthoDB" id="1756175at2"/>
<comment type="caution">
    <text evidence="1">The sequence shown here is derived from an EMBL/GenBank/DDBJ whole genome shotgun (WGS) entry which is preliminary data.</text>
</comment>
<proteinExistence type="predicted"/>
<keyword evidence="2" id="KW-1185">Reference proteome</keyword>
<dbReference type="RefSeq" id="WP_006440794.1">
    <property type="nucleotide sequence ID" value="NZ_DS995359.1"/>
</dbReference>
<gene>
    <name evidence="1" type="ORF">CLOHIR_01932</name>
</gene>
<accession>B6G1C6</accession>
<name>B6G1C6_PEPHT</name>
<reference evidence="1 2" key="2">
    <citation type="submission" date="2008-10" db="EMBL/GenBank/DDBJ databases">
        <title>Draft genome sequence of Clostridium hiranonis (DSM 13275).</title>
        <authorList>
            <person name="Sudarsanam P."/>
            <person name="Ley R."/>
            <person name="Guruge J."/>
            <person name="Turnbaugh P.J."/>
            <person name="Mahowald M."/>
            <person name="Liep D."/>
            <person name="Gordon J."/>
        </authorList>
    </citation>
    <scope>NUCLEOTIDE SEQUENCE [LARGE SCALE GENOMIC DNA]</scope>
    <source>
        <strain evidence="1 2">DSM 13275</strain>
    </source>
</reference>
<sequence>MNKFMKVSSIILIFCLVSGFLVRFTYGDMVDKKDYEARNVNEVIVEFESRKTVKEGTKIRFKIYNNSKFTYLLTKARMKFENNIKNEDGEYINSSKLYLALDSANKLNSNLMLDGIEPNGDGYIEFIVPKGLELNKKYFALDSTKMEYEGNFAEEIPIFKFLKIPVEQNKGIWSIKALS</sequence>
<dbReference type="EMBL" id="ABWP01000073">
    <property type="protein sequence ID" value="EEA84392.1"/>
    <property type="molecule type" value="Genomic_DNA"/>
</dbReference>
<evidence type="ECO:0000313" key="2">
    <source>
        <dbReference type="Proteomes" id="UP000003178"/>
    </source>
</evidence>
<dbReference type="Proteomes" id="UP000003178">
    <property type="component" value="Unassembled WGS sequence"/>
</dbReference>
<reference evidence="1 2" key="1">
    <citation type="submission" date="2008-09" db="EMBL/GenBank/DDBJ databases">
        <authorList>
            <person name="Fulton L."/>
            <person name="Clifton S."/>
            <person name="Fulton B."/>
            <person name="Xu J."/>
            <person name="Minx P."/>
            <person name="Pepin K.H."/>
            <person name="Johnson M."/>
            <person name="Thiruvilangam P."/>
            <person name="Bhonagiri V."/>
            <person name="Nash W.E."/>
            <person name="Mardis E.R."/>
            <person name="Wilson R.K."/>
        </authorList>
    </citation>
    <scope>NUCLEOTIDE SEQUENCE [LARGE SCALE GENOMIC DNA]</scope>
    <source>
        <strain evidence="1 2">DSM 13275</strain>
    </source>
</reference>
<dbReference type="HOGENOM" id="CLU_1501002_0_0_9"/>
<organism evidence="1 2">
    <name type="scientific">Peptacetobacter hiranonis (strain DSM 13275 / JCM 10541 / KCTC 15199 / TO-931)</name>
    <name type="common">Clostridium hiranonis</name>
    <dbReference type="NCBI Taxonomy" id="500633"/>
    <lineage>
        <taxon>Bacteria</taxon>
        <taxon>Bacillati</taxon>
        <taxon>Bacillota</taxon>
        <taxon>Clostridia</taxon>
        <taxon>Peptostreptococcales</taxon>
        <taxon>Peptostreptococcaceae</taxon>
        <taxon>Peptacetobacter</taxon>
    </lineage>
</organism>